<dbReference type="EMBL" id="MFLF01000012">
    <property type="protein sequence ID" value="OGG59965.1"/>
    <property type="molecule type" value="Genomic_DNA"/>
</dbReference>
<gene>
    <name evidence="2" type="ORF">A3C89_03435</name>
</gene>
<keyword evidence="1" id="KW-0812">Transmembrane</keyword>
<dbReference type="AlphaFoldDB" id="A0A1F6DEW6"/>
<reference evidence="2 3" key="1">
    <citation type="journal article" date="2016" name="Nat. Commun.">
        <title>Thousands of microbial genomes shed light on interconnected biogeochemical processes in an aquifer system.</title>
        <authorList>
            <person name="Anantharaman K."/>
            <person name="Brown C.T."/>
            <person name="Hug L.A."/>
            <person name="Sharon I."/>
            <person name="Castelle C.J."/>
            <person name="Probst A.J."/>
            <person name="Thomas B.C."/>
            <person name="Singh A."/>
            <person name="Wilkins M.J."/>
            <person name="Karaoz U."/>
            <person name="Brodie E.L."/>
            <person name="Williams K.H."/>
            <person name="Hubbard S.S."/>
            <person name="Banfield J.F."/>
        </authorList>
    </citation>
    <scope>NUCLEOTIDE SEQUENCE [LARGE SCALE GENOMIC DNA]</scope>
</reference>
<proteinExistence type="predicted"/>
<evidence type="ECO:0000313" key="2">
    <source>
        <dbReference type="EMBL" id="OGG59965.1"/>
    </source>
</evidence>
<sequence length="124" mass="13010">MNEPTTRSLDELLGKETYVYQGKTYARRDLYKASSLKTVLITAYVVVVVVAIGGVAAWSLGATIPLPDFLLGIQEEAPVVQVRERAVAPPVAPAEVATTTDANGQVSTSVEVVGATSTASTTTQ</sequence>
<feature type="transmembrane region" description="Helical" evidence="1">
    <location>
        <begin position="38"/>
        <end position="60"/>
    </location>
</feature>
<evidence type="ECO:0000256" key="1">
    <source>
        <dbReference type="SAM" id="Phobius"/>
    </source>
</evidence>
<comment type="caution">
    <text evidence="2">The sequence shown here is derived from an EMBL/GenBank/DDBJ whole genome shotgun (WGS) entry which is preliminary data.</text>
</comment>
<evidence type="ECO:0000313" key="3">
    <source>
        <dbReference type="Proteomes" id="UP000178794"/>
    </source>
</evidence>
<keyword evidence="1" id="KW-1133">Transmembrane helix</keyword>
<accession>A0A1F6DEW6</accession>
<name>A0A1F6DEW6_9BACT</name>
<dbReference type="Proteomes" id="UP000178794">
    <property type="component" value="Unassembled WGS sequence"/>
</dbReference>
<organism evidence="2 3">
    <name type="scientific">Candidatus Kaiserbacteria bacterium RIFCSPHIGHO2_02_FULL_50_50</name>
    <dbReference type="NCBI Taxonomy" id="1798492"/>
    <lineage>
        <taxon>Bacteria</taxon>
        <taxon>Candidatus Kaiseribacteriota</taxon>
    </lineage>
</organism>
<keyword evidence="1" id="KW-0472">Membrane</keyword>
<protein>
    <submittedName>
        <fullName evidence="2">Uncharacterized protein</fullName>
    </submittedName>
</protein>